<name>A0ABS4LVY5_9ACTN</name>
<protein>
    <submittedName>
        <fullName evidence="2">Phosphoglycerate mutase</fullName>
        <ecNumber evidence="2">5.4.2.12</ecNumber>
    </submittedName>
</protein>
<dbReference type="RefSeq" id="WP_079146690.1">
    <property type="nucleotide sequence ID" value="NZ_CP016279.1"/>
</dbReference>
<evidence type="ECO:0000313" key="3">
    <source>
        <dbReference type="Proteomes" id="UP001519309"/>
    </source>
</evidence>
<dbReference type="GO" id="GO:0004619">
    <property type="term" value="F:phosphoglycerate mutase activity"/>
    <property type="evidence" value="ECO:0007669"/>
    <property type="project" value="UniProtKB-EC"/>
</dbReference>
<dbReference type="EMBL" id="JAGGLP010000008">
    <property type="protein sequence ID" value="MBP2051364.1"/>
    <property type="molecule type" value="Genomic_DNA"/>
</dbReference>
<dbReference type="InterPro" id="IPR050275">
    <property type="entry name" value="PGM_Phosphatase"/>
</dbReference>
<dbReference type="EC" id="5.4.2.12" evidence="2"/>
<accession>A0ABS4LVY5</accession>
<dbReference type="Pfam" id="PF00300">
    <property type="entry name" value="His_Phos_1"/>
    <property type="match status" value="1"/>
</dbReference>
<dbReference type="Gene3D" id="3.40.50.1240">
    <property type="entry name" value="Phosphoglycerate mutase-like"/>
    <property type="match status" value="1"/>
</dbReference>
<feature type="region of interest" description="Disordered" evidence="1">
    <location>
        <begin position="205"/>
        <end position="243"/>
    </location>
</feature>
<dbReference type="InterPro" id="IPR001345">
    <property type="entry name" value="PG/BPGM_mutase_AS"/>
</dbReference>
<organism evidence="2 3">
    <name type="scientific">Streptomyces griseochromogenes</name>
    <dbReference type="NCBI Taxonomy" id="68214"/>
    <lineage>
        <taxon>Bacteria</taxon>
        <taxon>Bacillati</taxon>
        <taxon>Actinomycetota</taxon>
        <taxon>Actinomycetes</taxon>
        <taxon>Kitasatosporales</taxon>
        <taxon>Streptomycetaceae</taxon>
        <taxon>Streptomyces</taxon>
    </lineage>
</organism>
<comment type="caution">
    <text evidence="2">The sequence shown here is derived from an EMBL/GenBank/DDBJ whole genome shotgun (WGS) entry which is preliminary data.</text>
</comment>
<dbReference type="CDD" id="cd07067">
    <property type="entry name" value="HP_PGM_like"/>
    <property type="match status" value="1"/>
</dbReference>
<dbReference type="PANTHER" id="PTHR48100:SF58">
    <property type="entry name" value="PE-PGRS FAMILY PROTEIN PE_PGRS11"/>
    <property type="match status" value="1"/>
</dbReference>
<evidence type="ECO:0000256" key="1">
    <source>
        <dbReference type="SAM" id="MobiDB-lite"/>
    </source>
</evidence>
<reference evidence="2 3" key="1">
    <citation type="submission" date="2021-03" db="EMBL/GenBank/DDBJ databases">
        <title>Genomic Encyclopedia of Type Strains, Phase IV (KMG-IV): sequencing the most valuable type-strain genomes for metagenomic binning, comparative biology and taxonomic classification.</title>
        <authorList>
            <person name="Goeker M."/>
        </authorList>
    </citation>
    <scope>NUCLEOTIDE SEQUENCE [LARGE SCALE GENOMIC DNA]</scope>
    <source>
        <strain evidence="2 3">DSM 40499</strain>
    </source>
</reference>
<proteinExistence type="predicted"/>
<dbReference type="PROSITE" id="PS00175">
    <property type="entry name" value="PG_MUTASE"/>
    <property type="match status" value="1"/>
</dbReference>
<sequence length="243" mass="24535">MRLLLVRHGQTPSNVANLLDTVVPGAGLTPLGERQAAAMPEALADEDIEAVYASTLTRARLTAAPLAAARGLDVIVRAGIRELSAGDLEMRPGDSPEGGLYLRTVFAWAAGDTTLRIPGGESGEEALARYDAVIAEAAASGAGTVAMVSHGAAIRVWTAARAVNVDVAFAAARPLANTGAVILEGSPSDGFKALSWAGATVVPAGEGGPAGEPVDAAGRADGPRTDEATSGCCEAGLRSIQDR</sequence>
<keyword evidence="3" id="KW-1185">Reference proteome</keyword>
<evidence type="ECO:0000313" key="2">
    <source>
        <dbReference type="EMBL" id="MBP2051364.1"/>
    </source>
</evidence>
<dbReference type="SMART" id="SM00855">
    <property type="entry name" value="PGAM"/>
    <property type="match status" value="1"/>
</dbReference>
<dbReference type="PANTHER" id="PTHR48100">
    <property type="entry name" value="BROAD-SPECIFICITY PHOSPHATASE YOR283W-RELATED"/>
    <property type="match status" value="1"/>
</dbReference>
<gene>
    <name evidence="2" type="ORF">J2Z21_004335</name>
</gene>
<dbReference type="InterPro" id="IPR013078">
    <property type="entry name" value="His_Pase_superF_clade-1"/>
</dbReference>
<keyword evidence="2" id="KW-0413">Isomerase</keyword>
<dbReference type="InterPro" id="IPR029033">
    <property type="entry name" value="His_PPase_superfam"/>
</dbReference>
<dbReference type="SUPFAM" id="SSF53254">
    <property type="entry name" value="Phosphoglycerate mutase-like"/>
    <property type="match status" value="1"/>
</dbReference>
<dbReference type="Proteomes" id="UP001519309">
    <property type="component" value="Unassembled WGS sequence"/>
</dbReference>